<dbReference type="RefSeq" id="WP_015938509.1">
    <property type="nucleotide sequence ID" value="NC_011886.1"/>
</dbReference>
<dbReference type="InterPro" id="IPR036259">
    <property type="entry name" value="MFS_trans_sf"/>
</dbReference>
<keyword evidence="3 5" id="KW-1133">Transmembrane helix</keyword>
<evidence type="ECO:0000256" key="2">
    <source>
        <dbReference type="ARBA" id="ARBA00022692"/>
    </source>
</evidence>
<dbReference type="KEGG" id="ach:Achl_3358"/>
<feature type="transmembrane region" description="Helical" evidence="5">
    <location>
        <begin position="327"/>
        <end position="345"/>
    </location>
</feature>
<evidence type="ECO:0000313" key="8">
    <source>
        <dbReference type="Proteomes" id="UP000002505"/>
    </source>
</evidence>
<dbReference type="SUPFAM" id="SSF103473">
    <property type="entry name" value="MFS general substrate transporter"/>
    <property type="match status" value="1"/>
</dbReference>
<feature type="transmembrane region" description="Helical" evidence="5">
    <location>
        <begin position="21"/>
        <end position="38"/>
    </location>
</feature>
<evidence type="ECO:0000256" key="3">
    <source>
        <dbReference type="ARBA" id="ARBA00022989"/>
    </source>
</evidence>
<evidence type="ECO:0000256" key="5">
    <source>
        <dbReference type="SAM" id="Phobius"/>
    </source>
</evidence>
<evidence type="ECO:0000256" key="1">
    <source>
        <dbReference type="ARBA" id="ARBA00004651"/>
    </source>
</evidence>
<name>B8HGP9_PSECP</name>
<dbReference type="EMBL" id="CP001341">
    <property type="protein sequence ID" value="ACL41315.1"/>
    <property type="molecule type" value="Genomic_DNA"/>
</dbReference>
<proteinExistence type="predicted"/>
<sequence length="459" mass="49911">MMHSNAANRLDRLPISRLHKITLIAVSFAYFFEFADINSFATTVPKLVKLWGVTINQIAYVTSLSFVGMFFGSLIASWLADRWGRKKALAITTVWFSVFSFAAVFSWDIISLGVFRVLTSAGLAAMTVVAVIYVNEIFPAAVRGKYQAYAIVIGICGTPATNLLASWVVPLSDWSWRLVYLWGAMGIVFLLFSRHLKESPRWFESKGQFDKADALLTQMEAQVTAEKGALPEPAPAPAAAAATKSKPKASYKLLLQKKYLGPTILLTVLWVTQTIGFFGYSSWAPTLLAQEGFSVSDSIFYVALTTVGAPLGSYLASLVTDRFERKWCLVVFGTTIAVCGLFYGLTFNPVLIVVFGFLVNLFERGYTALAYAYSPEVFDTAGRSLGTGVSYGLGRLSNAAGPLIIAGLYTGSGYQSVFYFIAGTWLFGAVVLAIFGPKTRPKPLATNVAKDAVAPTIAQ</sequence>
<evidence type="ECO:0000313" key="7">
    <source>
        <dbReference type="EMBL" id="ACL41315.1"/>
    </source>
</evidence>
<dbReference type="PROSITE" id="PS00216">
    <property type="entry name" value="SUGAR_TRANSPORT_1"/>
    <property type="match status" value="1"/>
</dbReference>
<feature type="transmembrane region" description="Helical" evidence="5">
    <location>
        <begin position="299"/>
        <end position="320"/>
    </location>
</feature>
<dbReference type="InterPro" id="IPR005829">
    <property type="entry name" value="Sugar_transporter_CS"/>
</dbReference>
<feature type="domain" description="Major facilitator superfamily (MFS) profile" evidence="6">
    <location>
        <begin position="22"/>
        <end position="440"/>
    </location>
</feature>
<dbReference type="AlphaFoldDB" id="B8HGP9"/>
<dbReference type="OrthoDB" id="9787026at2"/>
<gene>
    <name evidence="7" type="ordered locus">Achl_3358</name>
</gene>
<dbReference type="PROSITE" id="PS50850">
    <property type="entry name" value="MFS"/>
    <property type="match status" value="1"/>
</dbReference>
<dbReference type="HOGENOM" id="CLU_001265_46_6_11"/>
<evidence type="ECO:0000256" key="4">
    <source>
        <dbReference type="ARBA" id="ARBA00023136"/>
    </source>
</evidence>
<feature type="transmembrane region" description="Helical" evidence="5">
    <location>
        <begin position="174"/>
        <end position="192"/>
    </location>
</feature>
<reference evidence="7" key="1">
    <citation type="submission" date="2009-01" db="EMBL/GenBank/DDBJ databases">
        <title>Complete sequence of chromosome of Arthrobacter chlorophenolicus A6.</title>
        <authorList>
            <consortium name="US DOE Joint Genome Institute"/>
            <person name="Lucas S."/>
            <person name="Copeland A."/>
            <person name="Lapidus A."/>
            <person name="Glavina del Rio T."/>
            <person name="Tice H."/>
            <person name="Bruce D."/>
            <person name="Goodwin L."/>
            <person name="Pitluck S."/>
            <person name="Goltsman E."/>
            <person name="Clum A."/>
            <person name="Larimer F."/>
            <person name="Land M."/>
            <person name="Hauser L."/>
            <person name="Kyrpides N."/>
            <person name="Mikhailova N."/>
            <person name="Jansson J."/>
            <person name="Richardson P."/>
        </authorList>
    </citation>
    <scope>NUCLEOTIDE SEQUENCE [LARGE SCALE GENOMIC DNA]</scope>
    <source>
        <strain evidence="7">A6</strain>
    </source>
</reference>
<keyword evidence="8" id="KW-1185">Reference proteome</keyword>
<feature type="transmembrane region" description="Helical" evidence="5">
    <location>
        <begin position="58"/>
        <end position="76"/>
    </location>
</feature>
<dbReference type="InterPro" id="IPR005828">
    <property type="entry name" value="MFS_sugar_transport-like"/>
</dbReference>
<dbReference type="PANTHER" id="PTHR23508:SF10">
    <property type="entry name" value="CARBOXYLIC ACID TRANSPORTER PROTEIN HOMOLOG"/>
    <property type="match status" value="1"/>
</dbReference>
<dbReference type="GO" id="GO:0005886">
    <property type="term" value="C:plasma membrane"/>
    <property type="evidence" value="ECO:0007669"/>
    <property type="project" value="UniProtKB-SubCell"/>
</dbReference>
<protein>
    <submittedName>
        <fullName evidence="7">Major facilitator superfamily MFS_1</fullName>
    </submittedName>
</protein>
<feature type="transmembrane region" description="Helical" evidence="5">
    <location>
        <begin position="113"/>
        <end position="134"/>
    </location>
</feature>
<dbReference type="GO" id="GO:0046943">
    <property type="term" value="F:carboxylic acid transmembrane transporter activity"/>
    <property type="evidence" value="ECO:0007669"/>
    <property type="project" value="TreeGrafter"/>
</dbReference>
<keyword evidence="4 5" id="KW-0472">Membrane</keyword>
<feature type="transmembrane region" description="Helical" evidence="5">
    <location>
        <begin position="259"/>
        <end position="279"/>
    </location>
</feature>
<feature type="transmembrane region" description="Helical" evidence="5">
    <location>
        <begin position="88"/>
        <end position="107"/>
    </location>
</feature>
<dbReference type="Pfam" id="PF00083">
    <property type="entry name" value="Sugar_tr"/>
    <property type="match status" value="1"/>
</dbReference>
<dbReference type="PANTHER" id="PTHR23508">
    <property type="entry name" value="CARBOXYLIC ACID TRANSPORTER PROTEIN HOMOLOG"/>
    <property type="match status" value="1"/>
</dbReference>
<feature type="transmembrane region" description="Helical" evidence="5">
    <location>
        <begin position="417"/>
        <end position="435"/>
    </location>
</feature>
<accession>B8HGP9</accession>
<feature type="transmembrane region" description="Helical" evidence="5">
    <location>
        <begin position="146"/>
        <end position="168"/>
    </location>
</feature>
<organism evidence="7 8">
    <name type="scientific">Pseudarthrobacter chlorophenolicus (strain ATCC 700700 / DSM 12829 / CIP 107037 / JCM 12360 / KCTC 9906 / NCIMB 13794 / A6)</name>
    <name type="common">Arthrobacter chlorophenolicus</name>
    <dbReference type="NCBI Taxonomy" id="452863"/>
    <lineage>
        <taxon>Bacteria</taxon>
        <taxon>Bacillati</taxon>
        <taxon>Actinomycetota</taxon>
        <taxon>Actinomycetes</taxon>
        <taxon>Micrococcales</taxon>
        <taxon>Micrococcaceae</taxon>
        <taxon>Pseudarthrobacter</taxon>
    </lineage>
</organism>
<dbReference type="InterPro" id="IPR020846">
    <property type="entry name" value="MFS_dom"/>
</dbReference>
<dbReference type="Gene3D" id="1.20.1250.20">
    <property type="entry name" value="MFS general substrate transporter like domains"/>
    <property type="match status" value="1"/>
</dbReference>
<dbReference type="eggNOG" id="COG0477">
    <property type="taxonomic scope" value="Bacteria"/>
</dbReference>
<dbReference type="STRING" id="452863.Achl_3358"/>
<comment type="subcellular location">
    <subcellularLocation>
        <location evidence="1">Cell membrane</location>
        <topology evidence="1">Multi-pass membrane protein</topology>
    </subcellularLocation>
</comment>
<evidence type="ECO:0000259" key="6">
    <source>
        <dbReference type="PROSITE" id="PS50850"/>
    </source>
</evidence>
<dbReference type="Proteomes" id="UP000002505">
    <property type="component" value="Chromosome"/>
</dbReference>
<keyword evidence="2 5" id="KW-0812">Transmembrane</keyword>
<dbReference type="CDD" id="cd17316">
    <property type="entry name" value="MFS_SV2_like"/>
    <property type="match status" value="1"/>
</dbReference>